<dbReference type="InterPro" id="IPR008928">
    <property type="entry name" value="6-hairpin_glycosidase_sf"/>
</dbReference>
<protein>
    <submittedName>
        <fullName evidence="1">Uncharacterized protein</fullName>
    </submittedName>
</protein>
<dbReference type="SUPFAM" id="SSF48208">
    <property type="entry name" value="Six-hairpin glycosidases"/>
    <property type="match status" value="1"/>
</dbReference>
<proteinExistence type="predicted"/>
<sequence>MVDPATTLVVDGLTTDCVPTGDEWTYNSGILLQAFSSLYKVTGNQTYATYAKTCANAAIRRFQSKEAPGILADDCCSTAEACDCSADAASFHGILARSLGKFLTVFPDEEDIADAVRVNAASAWNNRDYATDQLGISWWSPVIVDEDFDGDKNLECVAQMAGLHLLNANKTIP</sequence>
<dbReference type="EMBL" id="BRXZ01008407">
    <property type="protein sequence ID" value="GMI25835.1"/>
    <property type="molecule type" value="Genomic_DNA"/>
</dbReference>
<dbReference type="Proteomes" id="UP001165082">
    <property type="component" value="Unassembled WGS sequence"/>
</dbReference>
<dbReference type="Pfam" id="PF03663">
    <property type="entry name" value="Glyco_hydro_76"/>
    <property type="match status" value="1"/>
</dbReference>
<comment type="caution">
    <text evidence="1">The sequence shown here is derived from an EMBL/GenBank/DDBJ whole genome shotgun (WGS) entry which is preliminary data.</text>
</comment>
<dbReference type="InterPro" id="IPR005198">
    <property type="entry name" value="Glyco_hydro_76"/>
</dbReference>
<keyword evidence="2" id="KW-1185">Reference proteome</keyword>
<dbReference type="AlphaFoldDB" id="A0A9W7L3H4"/>
<organism evidence="1 2">
    <name type="scientific">Triparma retinervis</name>
    <dbReference type="NCBI Taxonomy" id="2557542"/>
    <lineage>
        <taxon>Eukaryota</taxon>
        <taxon>Sar</taxon>
        <taxon>Stramenopiles</taxon>
        <taxon>Ochrophyta</taxon>
        <taxon>Bolidophyceae</taxon>
        <taxon>Parmales</taxon>
        <taxon>Triparmaceae</taxon>
        <taxon>Triparma</taxon>
    </lineage>
</organism>
<evidence type="ECO:0000313" key="1">
    <source>
        <dbReference type="EMBL" id="GMI25835.1"/>
    </source>
</evidence>
<accession>A0A9W7L3H4</accession>
<evidence type="ECO:0000313" key="2">
    <source>
        <dbReference type="Proteomes" id="UP001165082"/>
    </source>
</evidence>
<dbReference type="Gene3D" id="1.50.10.20">
    <property type="match status" value="1"/>
</dbReference>
<gene>
    <name evidence="1" type="ORF">TrRE_jg3678</name>
</gene>
<dbReference type="InterPro" id="IPR053169">
    <property type="entry name" value="MUG_Protein"/>
</dbReference>
<reference evidence="1" key="1">
    <citation type="submission" date="2022-07" db="EMBL/GenBank/DDBJ databases">
        <title>Genome analysis of Parmales, a sister group of diatoms, reveals the evolutionary specialization of diatoms from phago-mixotrophs to photoautotrophs.</title>
        <authorList>
            <person name="Ban H."/>
            <person name="Sato S."/>
            <person name="Yoshikawa S."/>
            <person name="Kazumasa Y."/>
            <person name="Nakamura Y."/>
            <person name="Ichinomiya M."/>
            <person name="Saitoh K."/>
            <person name="Sato N."/>
            <person name="Blanc-Mathieu R."/>
            <person name="Endo H."/>
            <person name="Kuwata A."/>
            <person name="Ogata H."/>
        </authorList>
    </citation>
    <scope>NUCLEOTIDE SEQUENCE</scope>
</reference>
<name>A0A9W7L3H4_9STRA</name>
<dbReference type="PANTHER" id="PTHR47791">
    <property type="entry name" value="MEIOTICALLY UP-REGULATED GENE 191 PROTEIN"/>
    <property type="match status" value="1"/>
</dbReference>
<dbReference type="PANTHER" id="PTHR47791:SF3">
    <property type="entry name" value="MEIOTICALLY UP-REGULATED GENE 191 PROTEIN"/>
    <property type="match status" value="1"/>
</dbReference>
<dbReference type="OrthoDB" id="9984024at2759"/>
<dbReference type="GO" id="GO:0005975">
    <property type="term" value="P:carbohydrate metabolic process"/>
    <property type="evidence" value="ECO:0007669"/>
    <property type="project" value="InterPro"/>
</dbReference>